<feature type="transmembrane region" description="Helical" evidence="1">
    <location>
        <begin position="146"/>
        <end position="172"/>
    </location>
</feature>
<sequence length="373" mass="41753">MPYDSRDDKAFAFDGDWREFAPIALTNLLLCVVTLGVYLFWARTRERRYLWSRTRFIDDRLEWTGTGLELFIGYVFALVLFAIPFSLINFIALNGAMMRGHEGLAALIGFVMYLFLISLTGVAIFRALRYRLSRTLWHGIRGGSDAFGLAFGFSYLWKTVLGSFALGLLIPWSMTSLWNERWGRMSFGPHRFHAEARAGSIFLKFLLFYLAPIIAFFVIAILFAIFGVFAAMLGGFPQGGSEGGGAPPEGFMVILFAIGAAAYLLFFVVLGVVALVYYSAYFSEAVGKLTLGELQFAFTATTKDWIRLFLGNFLLVICTLGVGQVFVGYRNWTFFIRHMHAYGEMNLDTLTQSTTREPGQGEGLLDAFDIGAI</sequence>
<evidence type="ECO:0000313" key="3">
    <source>
        <dbReference type="Proteomes" id="UP001176468"/>
    </source>
</evidence>
<feature type="transmembrane region" description="Helical" evidence="1">
    <location>
        <begin position="305"/>
        <end position="329"/>
    </location>
</feature>
<comment type="caution">
    <text evidence="2">The sequence shown here is derived from an EMBL/GenBank/DDBJ whole genome shotgun (WGS) entry which is preliminary data.</text>
</comment>
<reference evidence="2" key="1">
    <citation type="submission" date="2023-07" db="EMBL/GenBank/DDBJ databases">
        <authorList>
            <person name="Kim M.K."/>
        </authorList>
    </citation>
    <scope>NUCLEOTIDE SEQUENCE</scope>
    <source>
        <strain evidence="2">CA1-15</strain>
    </source>
</reference>
<keyword evidence="1" id="KW-0812">Transmembrane</keyword>
<gene>
    <name evidence="2" type="ORF">Q5H94_19345</name>
</gene>
<protein>
    <submittedName>
        <fullName evidence="2">YjgN family protein</fullName>
    </submittedName>
</protein>
<keyword evidence="3" id="KW-1185">Reference proteome</keyword>
<dbReference type="Proteomes" id="UP001176468">
    <property type="component" value="Unassembled WGS sequence"/>
</dbReference>
<feature type="transmembrane region" description="Helical" evidence="1">
    <location>
        <begin position="206"/>
        <end position="233"/>
    </location>
</feature>
<feature type="transmembrane region" description="Helical" evidence="1">
    <location>
        <begin position="104"/>
        <end position="125"/>
    </location>
</feature>
<proteinExistence type="predicted"/>
<organism evidence="2 3">
    <name type="scientific">Sphingomonas immobilis</name>
    <dbReference type="NCBI Taxonomy" id="3063997"/>
    <lineage>
        <taxon>Bacteria</taxon>
        <taxon>Pseudomonadati</taxon>
        <taxon>Pseudomonadota</taxon>
        <taxon>Alphaproteobacteria</taxon>
        <taxon>Sphingomonadales</taxon>
        <taxon>Sphingomonadaceae</taxon>
        <taxon>Sphingomonas</taxon>
    </lineage>
</organism>
<name>A0ABT9A3S8_9SPHN</name>
<feature type="transmembrane region" description="Helical" evidence="1">
    <location>
        <begin position="20"/>
        <end position="41"/>
    </location>
</feature>
<evidence type="ECO:0000256" key="1">
    <source>
        <dbReference type="SAM" id="Phobius"/>
    </source>
</evidence>
<keyword evidence="1" id="KW-0472">Membrane</keyword>
<dbReference type="InterPro" id="IPR010295">
    <property type="entry name" value="DUF898"/>
</dbReference>
<dbReference type="EMBL" id="JAUQSZ010000016">
    <property type="protein sequence ID" value="MDO7844494.1"/>
    <property type="molecule type" value="Genomic_DNA"/>
</dbReference>
<dbReference type="Pfam" id="PF05987">
    <property type="entry name" value="DUF898"/>
    <property type="match status" value="1"/>
</dbReference>
<keyword evidence="1" id="KW-1133">Transmembrane helix</keyword>
<feature type="transmembrane region" description="Helical" evidence="1">
    <location>
        <begin position="253"/>
        <end position="278"/>
    </location>
</feature>
<dbReference type="RefSeq" id="WP_304562890.1">
    <property type="nucleotide sequence ID" value="NZ_JAUQSZ010000016.1"/>
</dbReference>
<accession>A0ABT9A3S8</accession>
<feature type="transmembrane region" description="Helical" evidence="1">
    <location>
        <begin position="70"/>
        <end position="92"/>
    </location>
</feature>
<evidence type="ECO:0000313" key="2">
    <source>
        <dbReference type="EMBL" id="MDO7844494.1"/>
    </source>
</evidence>